<dbReference type="GO" id="GO:0004335">
    <property type="term" value="F:galactokinase activity"/>
    <property type="evidence" value="ECO:0007669"/>
    <property type="project" value="UniProtKB-EC"/>
</dbReference>
<dbReference type="HOGENOM" id="CLU_017814_2_1_2"/>
<dbReference type="InterPro" id="IPR036554">
    <property type="entry name" value="GHMP_kinase_C_sf"/>
</dbReference>
<dbReference type="InterPro" id="IPR006204">
    <property type="entry name" value="GHMP_kinase_N_dom"/>
</dbReference>
<dbReference type="InterPro" id="IPR019539">
    <property type="entry name" value="GalKase_N"/>
</dbReference>
<dbReference type="PIRSF" id="PIRSF000530">
    <property type="entry name" value="Galactokinase"/>
    <property type="match status" value="1"/>
</dbReference>
<evidence type="ECO:0000259" key="4">
    <source>
        <dbReference type="Pfam" id="PF00288"/>
    </source>
</evidence>
<dbReference type="AlphaFoldDB" id="H6QCR6"/>
<dbReference type="EC" id="2.7.1.6" evidence="7"/>
<evidence type="ECO:0000259" key="6">
    <source>
        <dbReference type="Pfam" id="PF10509"/>
    </source>
</evidence>
<reference evidence="7 8" key="1">
    <citation type="journal article" date="2012" name="Stand. Genomic Sci.">
        <title>Complete genome sequence of Pyrobaculum oguniense.</title>
        <authorList>
            <person name="Bernick D.L."/>
            <person name="Karplus K."/>
            <person name="Lui L.M."/>
            <person name="Coker J.K."/>
            <person name="Murphy J.N."/>
            <person name="Chan P.P."/>
            <person name="Cozen A.E."/>
            <person name="Lowe T.M."/>
        </authorList>
    </citation>
    <scope>NUCLEOTIDE SEQUENCE [LARGE SCALE GENOMIC DNA]</scope>
    <source>
        <strain evidence="7 8">TE7</strain>
    </source>
</reference>
<dbReference type="Pfam" id="PF10509">
    <property type="entry name" value="GalKase_gal_bdg"/>
    <property type="match status" value="1"/>
</dbReference>
<keyword evidence="2" id="KW-0547">Nucleotide-binding</keyword>
<evidence type="ECO:0000259" key="5">
    <source>
        <dbReference type="Pfam" id="PF08544"/>
    </source>
</evidence>
<dbReference type="PANTHER" id="PTHR10457:SF7">
    <property type="entry name" value="GALACTOKINASE-RELATED"/>
    <property type="match status" value="1"/>
</dbReference>
<evidence type="ECO:0000256" key="3">
    <source>
        <dbReference type="ARBA" id="ARBA00022840"/>
    </source>
</evidence>
<organism evidence="7 8">
    <name type="scientific">Pyrobaculum oguniense (strain DSM 13380 / JCM 10595 / TE7)</name>
    <dbReference type="NCBI Taxonomy" id="698757"/>
    <lineage>
        <taxon>Archaea</taxon>
        <taxon>Thermoproteota</taxon>
        <taxon>Thermoprotei</taxon>
        <taxon>Thermoproteales</taxon>
        <taxon>Thermoproteaceae</taxon>
        <taxon>Pyrobaculum</taxon>
    </lineage>
</organism>
<dbReference type="Gene3D" id="3.30.230.10">
    <property type="match status" value="1"/>
</dbReference>
<dbReference type="Pfam" id="PF08544">
    <property type="entry name" value="GHMP_kinases_C"/>
    <property type="match status" value="1"/>
</dbReference>
<accession>H6QCR6</accession>
<dbReference type="InterPro" id="IPR013750">
    <property type="entry name" value="GHMP_kinase_C_dom"/>
</dbReference>
<dbReference type="GO" id="GO:0006012">
    <property type="term" value="P:galactose metabolic process"/>
    <property type="evidence" value="ECO:0007669"/>
    <property type="project" value="TreeGrafter"/>
</dbReference>
<keyword evidence="8" id="KW-1185">Reference proteome</keyword>
<keyword evidence="7" id="KW-0808">Transferase</keyword>
<name>H6QCR6_PYROT</name>
<feature type="domain" description="Galactokinase N-terminal" evidence="6">
    <location>
        <begin position="17"/>
        <end position="53"/>
    </location>
</feature>
<evidence type="ECO:0000313" key="8">
    <source>
        <dbReference type="Proteomes" id="UP000009062"/>
    </source>
</evidence>
<dbReference type="KEGG" id="pog:Pogu_2085"/>
<dbReference type="InterPro" id="IPR014721">
    <property type="entry name" value="Ribsml_uS5_D2-typ_fold_subgr"/>
</dbReference>
<protein>
    <submittedName>
        <fullName evidence="7">Galactokinase</fullName>
        <ecNumber evidence="7">2.7.1.6</ecNumber>
    </submittedName>
</protein>
<dbReference type="InterPro" id="IPR006206">
    <property type="entry name" value="Mevalonate/galactokinase"/>
</dbReference>
<dbReference type="InterPro" id="IPR020568">
    <property type="entry name" value="Ribosomal_Su5_D2-typ_SF"/>
</dbReference>
<evidence type="ECO:0000313" key="7">
    <source>
        <dbReference type="EMBL" id="AFA40112.1"/>
    </source>
</evidence>
<feature type="domain" description="GHMP kinase N-terminal" evidence="4">
    <location>
        <begin position="84"/>
        <end position="171"/>
    </location>
</feature>
<dbReference type="eggNOG" id="arCOG01029">
    <property type="taxonomic scope" value="Archaea"/>
</dbReference>
<dbReference type="Gene3D" id="3.30.70.890">
    <property type="entry name" value="GHMP kinase, C-terminal domain"/>
    <property type="match status" value="1"/>
</dbReference>
<evidence type="ECO:0000256" key="2">
    <source>
        <dbReference type="ARBA" id="ARBA00022741"/>
    </source>
</evidence>
<evidence type="ECO:0000256" key="1">
    <source>
        <dbReference type="ARBA" id="ARBA00006566"/>
    </source>
</evidence>
<keyword evidence="3" id="KW-0067">ATP-binding</keyword>
<dbReference type="PANTHER" id="PTHR10457">
    <property type="entry name" value="MEVALONATE KINASE/GALACTOKINASE"/>
    <property type="match status" value="1"/>
</dbReference>
<feature type="domain" description="GHMP kinase C-terminal" evidence="5">
    <location>
        <begin position="285"/>
        <end position="349"/>
    </location>
</feature>
<dbReference type="EMBL" id="CP003316">
    <property type="protein sequence ID" value="AFA40112.1"/>
    <property type="molecule type" value="Genomic_DNA"/>
</dbReference>
<sequence>MAPHDSGGGVVGVEALVKASAPGRLDFLNTHQDYKGLPVVSVAVDLRTTVTLRRGEEFEITSLNTGERCHFSKPLIGGRSFCDYVKAAVISVEREGVVLRGFSGELYSDIPIGAGMASSAAMLVALVGAMLRLAGRGADLYTVAELAYRAEREVLGVPCGRLDQYGSAFGKVAVIYPKPPVRVERLEMRGGVFVVLDSGIRHSTAEIHPKRQAELQKAVEILREALGVESEGYWDFPWEVLEARRDVVETLPQPLRDRVLFTLEMQKSTERALAYLRGADVDKALREVGREMLYQHHLLSRLYEVSLPKLDRLVEEAVAAGAYGAKLSGAGLGGVVIALAPNREVAERVGQLSSAERWWVVEIDEGLRYGD</sequence>
<dbReference type="Pfam" id="PF00288">
    <property type="entry name" value="GHMP_kinases_N"/>
    <property type="match status" value="1"/>
</dbReference>
<dbReference type="Proteomes" id="UP000009062">
    <property type="component" value="Chromosome"/>
</dbReference>
<dbReference type="PRINTS" id="PR00959">
    <property type="entry name" value="MEVGALKINASE"/>
</dbReference>
<dbReference type="GO" id="GO:0005829">
    <property type="term" value="C:cytosol"/>
    <property type="evidence" value="ECO:0007669"/>
    <property type="project" value="TreeGrafter"/>
</dbReference>
<dbReference type="GO" id="GO:0005524">
    <property type="term" value="F:ATP binding"/>
    <property type="evidence" value="ECO:0007669"/>
    <property type="project" value="UniProtKB-KW"/>
</dbReference>
<dbReference type="STRING" id="698757.Pogu_2085"/>
<gene>
    <name evidence="7" type="ordered locus">Pogu_2085</name>
</gene>
<proteinExistence type="inferred from homology"/>
<dbReference type="SUPFAM" id="SSF55060">
    <property type="entry name" value="GHMP Kinase, C-terminal domain"/>
    <property type="match status" value="1"/>
</dbReference>
<comment type="similarity">
    <text evidence="1">Belongs to the GHMP kinase family. GalK subfamily.</text>
</comment>
<dbReference type="SUPFAM" id="SSF54211">
    <property type="entry name" value="Ribosomal protein S5 domain 2-like"/>
    <property type="match status" value="1"/>
</dbReference>